<reference evidence="6 7" key="1">
    <citation type="submission" date="2020-04" db="EMBL/GenBank/DDBJ databases">
        <authorList>
            <person name="De Canck E."/>
        </authorList>
    </citation>
    <scope>NUCLEOTIDE SEQUENCE [LARGE SCALE GENOMIC DNA]</scope>
    <source>
        <strain evidence="6 7">LMG 28688</strain>
    </source>
</reference>
<feature type="transmembrane region" description="Helical" evidence="4">
    <location>
        <begin position="310"/>
        <end position="328"/>
    </location>
</feature>
<feature type="transmembrane region" description="Helical" evidence="4">
    <location>
        <begin position="183"/>
        <end position="203"/>
    </location>
</feature>
<keyword evidence="2 4" id="KW-1133">Transmembrane helix</keyword>
<organism evidence="6 7">
    <name type="scientific">Paraburkholderia caffeinitolerans</name>
    <dbReference type="NCBI Taxonomy" id="1723730"/>
    <lineage>
        <taxon>Bacteria</taxon>
        <taxon>Pseudomonadati</taxon>
        <taxon>Pseudomonadota</taxon>
        <taxon>Betaproteobacteria</taxon>
        <taxon>Burkholderiales</taxon>
        <taxon>Burkholderiaceae</taxon>
        <taxon>Paraburkholderia</taxon>
    </lineage>
</organism>
<dbReference type="PANTHER" id="PTHR42910">
    <property type="entry name" value="TRANSPORTER SCO4007-RELATED"/>
    <property type="match status" value="1"/>
</dbReference>
<feature type="transmembrane region" description="Helical" evidence="4">
    <location>
        <begin position="96"/>
        <end position="113"/>
    </location>
</feature>
<name>A0A6J5GUZ4_9BURK</name>
<evidence type="ECO:0000313" key="7">
    <source>
        <dbReference type="Proteomes" id="UP000494119"/>
    </source>
</evidence>
<evidence type="ECO:0000256" key="4">
    <source>
        <dbReference type="SAM" id="Phobius"/>
    </source>
</evidence>
<sequence length="434" mass="44694">MRAPPRQRAAMAVLRKGTPMKKNTGLTRGMAALFAIACGVIVANVYYAQPLLATIAAAFGRPVSDLGYLVTLTQLGYAAGFVLIVPLGDVVDRRALVLRLLAVNVAALGIIVFSPNYLVFAAGCMLVGFTSCSTQILIPMAASLADPASRGRAVGVVMSGLLLGVLLARIVAGYVAYWAGWRAIFAIAIGASVAIAVVLAMVLPRNTQPLTHITHITPVTPVTPVRYARLLASLAQLMRHEPLLVLRSVYGALAFACFSVVWTGLTFVLSRAPYGYDDAQIGLFGIVGVIGALAAHPAGRLVDLGHENKATGAFAATLLISFALLAGGGASLPLLIVGTLLLDVGVQGLHIANQSVIFEIDATARSRIMTAYLASYFLGGALGSSAAGAAYAAEGWLGVCAAGGALAGTALLVWIGAQSVGKSRLAGQSTASRK</sequence>
<keyword evidence="3 4" id="KW-0472">Membrane</keyword>
<accession>A0A6J5GUZ4</accession>
<dbReference type="GO" id="GO:0022857">
    <property type="term" value="F:transmembrane transporter activity"/>
    <property type="evidence" value="ECO:0007669"/>
    <property type="project" value="InterPro"/>
</dbReference>
<dbReference type="CDD" id="cd17324">
    <property type="entry name" value="MFS_NepI_like"/>
    <property type="match status" value="1"/>
</dbReference>
<feature type="transmembrane region" description="Helical" evidence="4">
    <location>
        <begin position="119"/>
        <end position="142"/>
    </location>
</feature>
<feature type="transmembrane region" description="Helical" evidence="4">
    <location>
        <begin position="244"/>
        <end position="269"/>
    </location>
</feature>
<feature type="transmembrane region" description="Helical" evidence="4">
    <location>
        <begin position="25"/>
        <end position="46"/>
    </location>
</feature>
<evidence type="ECO:0000313" key="6">
    <source>
        <dbReference type="EMBL" id="CAB3807375.1"/>
    </source>
</evidence>
<keyword evidence="7" id="KW-1185">Reference proteome</keyword>
<feature type="transmembrane region" description="Helical" evidence="4">
    <location>
        <begin position="154"/>
        <end position="177"/>
    </location>
</feature>
<dbReference type="InterPro" id="IPR036259">
    <property type="entry name" value="MFS_trans_sf"/>
</dbReference>
<evidence type="ECO:0000256" key="1">
    <source>
        <dbReference type="ARBA" id="ARBA00022692"/>
    </source>
</evidence>
<gene>
    <name evidence="6" type="ORF">LMG28688_06537</name>
</gene>
<dbReference type="PANTHER" id="PTHR42910:SF1">
    <property type="entry name" value="MAJOR FACILITATOR SUPERFAMILY (MFS) PROFILE DOMAIN-CONTAINING PROTEIN"/>
    <property type="match status" value="1"/>
</dbReference>
<dbReference type="PROSITE" id="PS50850">
    <property type="entry name" value="MFS"/>
    <property type="match status" value="1"/>
</dbReference>
<evidence type="ECO:0000259" key="5">
    <source>
        <dbReference type="PROSITE" id="PS50850"/>
    </source>
</evidence>
<feature type="domain" description="Major facilitator superfamily (MFS) profile" evidence="5">
    <location>
        <begin position="27"/>
        <end position="420"/>
    </location>
</feature>
<dbReference type="SUPFAM" id="SSF103473">
    <property type="entry name" value="MFS general substrate transporter"/>
    <property type="match status" value="1"/>
</dbReference>
<protein>
    <submittedName>
        <fullName evidence="6">Putative transporter</fullName>
    </submittedName>
</protein>
<feature type="transmembrane region" description="Helical" evidence="4">
    <location>
        <begin position="281"/>
        <end position="298"/>
    </location>
</feature>
<dbReference type="InterPro" id="IPR011701">
    <property type="entry name" value="MFS"/>
</dbReference>
<dbReference type="EMBL" id="CADIKL010000053">
    <property type="protein sequence ID" value="CAB3807375.1"/>
    <property type="molecule type" value="Genomic_DNA"/>
</dbReference>
<feature type="transmembrane region" description="Helical" evidence="4">
    <location>
        <begin position="66"/>
        <end position="84"/>
    </location>
</feature>
<dbReference type="Gene3D" id="1.20.1250.20">
    <property type="entry name" value="MFS general substrate transporter like domains"/>
    <property type="match status" value="1"/>
</dbReference>
<feature type="transmembrane region" description="Helical" evidence="4">
    <location>
        <begin position="396"/>
        <end position="415"/>
    </location>
</feature>
<dbReference type="AlphaFoldDB" id="A0A6J5GUZ4"/>
<evidence type="ECO:0000256" key="3">
    <source>
        <dbReference type="ARBA" id="ARBA00023136"/>
    </source>
</evidence>
<dbReference type="Proteomes" id="UP000494119">
    <property type="component" value="Unassembled WGS sequence"/>
</dbReference>
<keyword evidence="1 4" id="KW-0812">Transmembrane</keyword>
<dbReference type="Pfam" id="PF07690">
    <property type="entry name" value="MFS_1"/>
    <property type="match status" value="1"/>
</dbReference>
<feature type="transmembrane region" description="Helical" evidence="4">
    <location>
        <begin position="370"/>
        <end position="390"/>
    </location>
</feature>
<proteinExistence type="predicted"/>
<dbReference type="InterPro" id="IPR020846">
    <property type="entry name" value="MFS_dom"/>
</dbReference>
<evidence type="ECO:0000256" key="2">
    <source>
        <dbReference type="ARBA" id="ARBA00022989"/>
    </source>
</evidence>